<dbReference type="Gene3D" id="3.90.550.10">
    <property type="entry name" value="Spore Coat Polysaccharide Biosynthesis Protein SpsA, Chain A"/>
    <property type="match status" value="1"/>
</dbReference>
<evidence type="ECO:0000313" key="3">
    <source>
        <dbReference type="Proteomes" id="UP000515808"/>
    </source>
</evidence>
<dbReference type="EMBL" id="CP060695">
    <property type="protein sequence ID" value="QNM86258.1"/>
    <property type="molecule type" value="Genomic_DNA"/>
</dbReference>
<name>A0A7G9LCA9_9FLAO</name>
<proteinExistence type="predicted"/>
<dbReference type="PANTHER" id="PTHR22916:SF67">
    <property type="entry name" value="COLANIC ACID BIOSYNTHESIS GLYCOSYL TRANSFERASE WCAE-RELATED"/>
    <property type="match status" value="1"/>
</dbReference>
<dbReference type="CDD" id="cd06433">
    <property type="entry name" value="GT_2_WfgS_like"/>
    <property type="match status" value="1"/>
</dbReference>
<dbReference type="AlphaFoldDB" id="A0A7G9LCA9"/>
<gene>
    <name evidence="2" type="ORF">H9W90_03820</name>
</gene>
<protein>
    <submittedName>
        <fullName evidence="2">Glycosyltransferase</fullName>
    </submittedName>
</protein>
<evidence type="ECO:0000313" key="2">
    <source>
        <dbReference type="EMBL" id="QNM86258.1"/>
    </source>
</evidence>
<dbReference type="RefSeq" id="WP_187483140.1">
    <property type="nucleotide sequence ID" value="NZ_CP060695.1"/>
</dbReference>
<dbReference type="KEGG" id="ppec:H9W90_03820"/>
<reference evidence="2 3" key="1">
    <citation type="submission" date="2020-08" db="EMBL/GenBank/DDBJ databases">
        <title>Polaribacter sp. L12M9 isolated from gut of the Korean scallop.</title>
        <authorList>
            <person name="Jeong Y.S."/>
        </authorList>
    </citation>
    <scope>NUCLEOTIDE SEQUENCE [LARGE SCALE GENOMIC DNA]</scope>
    <source>
        <strain evidence="2 3">L12M9</strain>
    </source>
</reference>
<keyword evidence="3" id="KW-1185">Reference proteome</keyword>
<dbReference type="Proteomes" id="UP000515808">
    <property type="component" value="Chromosome"/>
</dbReference>
<dbReference type="InterPro" id="IPR001173">
    <property type="entry name" value="Glyco_trans_2-like"/>
</dbReference>
<dbReference type="InterPro" id="IPR029044">
    <property type="entry name" value="Nucleotide-diphossugar_trans"/>
</dbReference>
<evidence type="ECO:0000259" key="1">
    <source>
        <dbReference type="Pfam" id="PF00535"/>
    </source>
</evidence>
<accession>A0A7G9LCA9</accession>
<dbReference type="SUPFAM" id="SSF53448">
    <property type="entry name" value="Nucleotide-diphospho-sugar transferases"/>
    <property type="match status" value="1"/>
</dbReference>
<dbReference type="Pfam" id="PF00535">
    <property type="entry name" value="Glycos_transf_2"/>
    <property type="match status" value="1"/>
</dbReference>
<organism evidence="2 3">
    <name type="scientific">Polaribacter pectinis</name>
    <dbReference type="NCBI Taxonomy" id="2738844"/>
    <lineage>
        <taxon>Bacteria</taxon>
        <taxon>Pseudomonadati</taxon>
        <taxon>Bacteroidota</taxon>
        <taxon>Flavobacteriia</taxon>
        <taxon>Flavobacteriales</taxon>
        <taxon>Flavobacteriaceae</taxon>
    </lineage>
</organism>
<keyword evidence="2" id="KW-0808">Transferase</keyword>
<sequence>MQQLLSIITINYNDFSGLKKTVESVIKQTYSNFEYVVIDGGSTDESYKYLQEKKDSFSHLVSEKDAGIYNAMNKGIRAAKGEYLLFLNSGDVLNGVSALKDFIESPLFLGDIVYGDYKFLEGEKKYPDNLTPLHFFKSSLPHQSSLIKKELFDIYGYYDEGFKIVSDKAFYIKCFLSNKVVFTHINQKLSIVDLNGISNSSEYQKKVVEENNIILKNYFGVFYEDYKNMIKLSAKYKTLESKTFKSLIRRLKKKLFK</sequence>
<dbReference type="GO" id="GO:0016758">
    <property type="term" value="F:hexosyltransferase activity"/>
    <property type="evidence" value="ECO:0007669"/>
    <property type="project" value="UniProtKB-ARBA"/>
</dbReference>
<dbReference type="PANTHER" id="PTHR22916">
    <property type="entry name" value="GLYCOSYLTRANSFERASE"/>
    <property type="match status" value="1"/>
</dbReference>
<feature type="domain" description="Glycosyltransferase 2-like" evidence="1">
    <location>
        <begin position="6"/>
        <end position="95"/>
    </location>
</feature>